<name>A0A4Y2C2J5_ARAVE</name>
<keyword evidence="4" id="KW-1185">Reference proteome</keyword>
<feature type="region of interest" description="Disordered" evidence="1">
    <location>
        <begin position="95"/>
        <end position="155"/>
    </location>
</feature>
<evidence type="ECO:0000256" key="1">
    <source>
        <dbReference type="SAM" id="MobiDB-lite"/>
    </source>
</evidence>
<reference evidence="3 4" key="1">
    <citation type="journal article" date="2019" name="Sci. Rep.">
        <title>Orb-weaving spider Araneus ventricosus genome elucidates the spidroin gene catalogue.</title>
        <authorList>
            <person name="Kono N."/>
            <person name="Nakamura H."/>
            <person name="Ohtoshi R."/>
            <person name="Moran D.A.P."/>
            <person name="Shinohara A."/>
            <person name="Yoshida Y."/>
            <person name="Fujiwara M."/>
            <person name="Mori M."/>
            <person name="Tomita M."/>
            <person name="Arakawa K."/>
        </authorList>
    </citation>
    <scope>NUCLEOTIDE SEQUENCE [LARGE SCALE GENOMIC DNA]</scope>
</reference>
<dbReference type="AlphaFoldDB" id="A0A4Y2C2J5"/>
<accession>A0A4Y2C2J5</accession>
<gene>
    <name evidence="3" type="ORF">AVEN_174108_1</name>
</gene>
<keyword evidence="2" id="KW-0472">Membrane</keyword>
<dbReference type="EMBL" id="BGPR01000138">
    <property type="protein sequence ID" value="GBL98323.1"/>
    <property type="molecule type" value="Genomic_DNA"/>
</dbReference>
<comment type="caution">
    <text evidence="3">The sequence shown here is derived from an EMBL/GenBank/DDBJ whole genome shotgun (WGS) entry which is preliminary data.</text>
</comment>
<keyword evidence="2" id="KW-0812">Transmembrane</keyword>
<proteinExistence type="predicted"/>
<dbReference type="Proteomes" id="UP000499080">
    <property type="component" value="Unassembled WGS sequence"/>
</dbReference>
<evidence type="ECO:0000313" key="3">
    <source>
        <dbReference type="EMBL" id="GBL98323.1"/>
    </source>
</evidence>
<organism evidence="3 4">
    <name type="scientific">Araneus ventricosus</name>
    <name type="common">Orbweaver spider</name>
    <name type="synonym">Epeira ventricosa</name>
    <dbReference type="NCBI Taxonomy" id="182803"/>
    <lineage>
        <taxon>Eukaryota</taxon>
        <taxon>Metazoa</taxon>
        <taxon>Ecdysozoa</taxon>
        <taxon>Arthropoda</taxon>
        <taxon>Chelicerata</taxon>
        <taxon>Arachnida</taxon>
        <taxon>Araneae</taxon>
        <taxon>Araneomorphae</taxon>
        <taxon>Entelegynae</taxon>
        <taxon>Araneoidea</taxon>
        <taxon>Araneidae</taxon>
        <taxon>Araneus</taxon>
    </lineage>
</organism>
<keyword evidence="2" id="KW-1133">Transmembrane helix</keyword>
<feature type="transmembrane region" description="Helical" evidence="2">
    <location>
        <begin position="6"/>
        <end position="31"/>
    </location>
</feature>
<protein>
    <submittedName>
        <fullName evidence="3">Uncharacterized protein</fullName>
    </submittedName>
</protein>
<sequence>MPIVIVRRLIVCARVVLAVLSLFPYTIRFFFRSRSKQGHRLLMQQSCPLEHLQLRLKWETSIEDRLFNIKQLVNKLSFYCEIVFIKHELFDHRTSNDDVHGDDDGHDGGRVRDDDRDARDDGDHGGDRGDGHDAHGDDGHGVRDDHDDGRGGHGDDVLLL</sequence>
<evidence type="ECO:0000256" key="2">
    <source>
        <dbReference type="SAM" id="Phobius"/>
    </source>
</evidence>
<evidence type="ECO:0000313" key="4">
    <source>
        <dbReference type="Proteomes" id="UP000499080"/>
    </source>
</evidence>